<feature type="domain" description="RagB/SusD" evidence="7">
    <location>
        <begin position="265"/>
        <end position="517"/>
    </location>
</feature>
<protein>
    <submittedName>
        <fullName evidence="9">RagB/SusD family nutrient uptake outer membrane protein</fullName>
    </submittedName>
</protein>
<dbReference type="Proteomes" id="UP000218831">
    <property type="component" value="Unassembled WGS sequence"/>
</dbReference>
<dbReference type="Gene3D" id="1.25.40.390">
    <property type="match status" value="1"/>
</dbReference>
<dbReference type="Pfam" id="PF14322">
    <property type="entry name" value="SusD-like_3"/>
    <property type="match status" value="1"/>
</dbReference>
<comment type="caution">
    <text evidence="9">The sequence shown here is derived from an EMBL/GenBank/DDBJ whole genome shotgun (WGS) entry which is preliminary data.</text>
</comment>
<feature type="region of interest" description="Disordered" evidence="6">
    <location>
        <begin position="492"/>
        <end position="517"/>
    </location>
</feature>
<evidence type="ECO:0000256" key="4">
    <source>
        <dbReference type="ARBA" id="ARBA00023136"/>
    </source>
</evidence>
<evidence type="ECO:0000256" key="3">
    <source>
        <dbReference type="ARBA" id="ARBA00022729"/>
    </source>
</evidence>
<keyword evidence="5" id="KW-0998">Cell outer membrane</keyword>
<dbReference type="InterPro" id="IPR012944">
    <property type="entry name" value="SusD_RagB_dom"/>
</dbReference>
<dbReference type="RefSeq" id="WP_095604840.1">
    <property type="nucleotide sequence ID" value="NZ_NSKE01000001.1"/>
</dbReference>
<dbReference type="Pfam" id="PF07980">
    <property type="entry name" value="SusD_RagB"/>
    <property type="match status" value="1"/>
</dbReference>
<evidence type="ECO:0000256" key="6">
    <source>
        <dbReference type="SAM" id="MobiDB-lite"/>
    </source>
</evidence>
<dbReference type="GO" id="GO:0009279">
    <property type="term" value="C:cell outer membrane"/>
    <property type="evidence" value="ECO:0007669"/>
    <property type="project" value="UniProtKB-SubCell"/>
</dbReference>
<evidence type="ECO:0000313" key="9">
    <source>
        <dbReference type="EMBL" id="PAU95595.1"/>
    </source>
</evidence>
<reference evidence="9 10" key="1">
    <citation type="submission" date="2017-08" db="EMBL/GenBank/DDBJ databases">
        <title>Aliifodinibius alkalisoli sp. nov., isolated from saline alkaline soil.</title>
        <authorList>
            <person name="Liu D."/>
            <person name="Zhang G."/>
        </authorList>
    </citation>
    <scope>NUCLEOTIDE SEQUENCE [LARGE SCALE GENOMIC DNA]</scope>
    <source>
        <strain evidence="9 10">WN023</strain>
    </source>
</reference>
<evidence type="ECO:0000313" key="10">
    <source>
        <dbReference type="Proteomes" id="UP000218831"/>
    </source>
</evidence>
<proteinExistence type="inferred from homology"/>
<sequence length="517" mass="60419">MKRLYLLFIVSVSLVIFVAGCEDMLEQTNPNVPTTESFWNSPSEAEAGLTATYHQLYQIGNYSRWIFFRYDLASDEGYSQSPWTELADWTRFNYVNYNFWEGGVQIWRDHYKAIFRANQVIANVPEIEFEDQNRKQQIIAEAKFLRGLHYFNLAVLWEEVPLVLEPSSPDDQPEQKSREEVWNQIKTDLQDAADNLPPEWPSEEVGRATKGAALALLGKAHMQNQEWDQAQTAMEWLVEGNGAQYYGLVDNYHDNFKHTTENNIESVFEVQFSEENRGDKGDGSNSSLGLERTQFFAPRGIGWSDGQARKWLIDQFKEETDLDGDYDSRLRHSIFYREMSQDFENNDLVYGEPWREGDWGDEAFIAKYQVDYYRDNVDYYIPTNFRVIRYADVLLSYAEIINEINGPTQAAQYVDRVRQRPSTNLPPLASSQYSSALNSKDDFRERLKMERTLELSFEGVRWMDLKRWGMLESQQGINTLIQRDPDFENFDLGKNHRLPIPQSEVENNPNLDQHPEY</sequence>
<dbReference type="SUPFAM" id="SSF48452">
    <property type="entry name" value="TPR-like"/>
    <property type="match status" value="1"/>
</dbReference>
<dbReference type="AlphaFoldDB" id="A0A2A2GFF5"/>
<keyword evidence="3" id="KW-0732">Signal</keyword>
<keyword evidence="4" id="KW-0472">Membrane</keyword>
<evidence type="ECO:0000259" key="8">
    <source>
        <dbReference type="Pfam" id="PF14322"/>
    </source>
</evidence>
<name>A0A2A2GFF5_9BACT</name>
<dbReference type="CDD" id="cd08977">
    <property type="entry name" value="SusD"/>
    <property type="match status" value="1"/>
</dbReference>
<evidence type="ECO:0000256" key="1">
    <source>
        <dbReference type="ARBA" id="ARBA00004442"/>
    </source>
</evidence>
<keyword evidence="10" id="KW-1185">Reference proteome</keyword>
<feature type="domain" description="SusD-like N-terminal" evidence="8">
    <location>
        <begin position="46"/>
        <end position="219"/>
    </location>
</feature>
<dbReference type="OrthoDB" id="9792139at2"/>
<evidence type="ECO:0000256" key="5">
    <source>
        <dbReference type="ARBA" id="ARBA00023237"/>
    </source>
</evidence>
<gene>
    <name evidence="9" type="ORF">CK503_00580</name>
</gene>
<accession>A0A2A2GFF5</accession>
<evidence type="ECO:0000256" key="2">
    <source>
        <dbReference type="ARBA" id="ARBA00006275"/>
    </source>
</evidence>
<dbReference type="InterPro" id="IPR011990">
    <property type="entry name" value="TPR-like_helical_dom_sf"/>
</dbReference>
<comment type="similarity">
    <text evidence="2">Belongs to the SusD family.</text>
</comment>
<dbReference type="InterPro" id="IPR033985">
    <property type="entry name" value="SusD-like_N"/>
</dbReference>
<dbReference type="EMBL" id="NSKE01000001">
    <property type="protein sequence ID" value="PAU95595.1"/>
    <property type="molecule type" value="Genomic_DNA"/>
</dbReference>
<evidence type="ECO:0000259" key="7">
    <source>
        <dbReference type="Pfam" id="PF07980"/>
    </source>
</evidence>
<dbReference type="PROSITE" id="PS51257">
    <property type="entry name" value="PROKAR_LIPOPROTEIN"/>
    <property type="match status" value="1"/>
</dbReference>
<comment type="subcellular location">
    <subcellularLocation>
        <location evidence="1">Cell outer membrane</location>
    </subcellularLocation>
</comment>
<organism evidence="9 10">
    <name type="scientific">Fodinibius salipaludis</name>
    <dbReference type="NCBI Taxonomy" id="2032627"/>
    <lineage>
        <taxon>Bacteria</taxon>
        <taxon>Pseudomonadati</taxon>
        <taxon>Balneolota</taxon>
        <taxon>Balneolia</taxon>
        <taxon>Balneolales</taxon>
        <taxon>Balneolaceae</taxon>
        <taxon>Fodinibius</taxon>
    </lineage>
</organism>